<proteinExistence type="predicted"/>
<feature type="non-terminal residue" evidence="1">
    <location>
        <position position="194"/>
    </location>
</feature>
<gene>
    <name evidence="1" type="ORF">BINO364_LOCUS3507</name>
</gene>
<dbReference type="Proteomes" id="UP000838878">
    <property type="component" value="Chromosome 11"/>
</dbReference>
<keyword evidence="2" id="KW-1185">Reference proteome</keyword>
<dbReference type="AlphaFoldDB" id="A0A8J9V6A5"/>
<reference evidence="1" key="1">
    <citation type="submission" date="2021-12" db="EMBL/GenBank/DDBJ databases">
        <authorList>
            <person name="Martin H S."/>
        </authorList>
    </citation>
    <scope>NUCLEOTIDE SEQUENCE</scope>
</reference>
<sequence length="194" mass="19745">MRQKKIVATAVFACAAAAPSGTLLATHGILTYGAYPVASLSVAPINSGDLQAAAINAHVEASDQSRAVVDAVQEVNDQAAENHGRAINAAEDHAWQAVNSAQVAAAEIDGAAASVSPAAARSVVAPVSPVLSYSVPSWSYAAPSILSYSAPSFISPALSYSSPLAGGSQSISYQSLHQTHPSPVVAYAHNYIYA</sequence>
<dbReference type="OrthoDB" id="7492344at2759"/>
<organism evidence="1 2">
    <name type="scientific">Brenthis ino</name>
    <name type="common">lesser marbled fritillary</name>
    <dbReference type="NCBI Taxonomy" id="405034"/>
    <lineage>
        <taxon>Eukaryota</taxon>
        <taxon>Metazoa</taxon>
        <taxon>Ecdysozoa</taxon>
        <taxon>Arthropoda</taxon>
        <taxon>Hexapoda</taxon>
        <taxon>Insecta</taxon>
        <taxon>Pterygota</taxon>
        <taxon>Neoptera</taxon>
        <taxon>Endopterygota</taxon>
        <taxon>Lepidoptera</taxon>
        <taxon>Glossata</taxon>
        <taxon>Ditrysia</taxon>
        <taxon>Papilionoidea</taxon>
        <taxon>Nymphalidae</taxon>
        <taxon>Heliconiinae</taxon>
        <taxon>Argynnini</taxon>
        <taxon>Brenthis</taxon>
    </lineage>
</organism>
<protein>
    <submittedName>
        <fullName evidence="1">Uncharacterized protein</fullName>
    </submittedName>
</protein>
<dbReference type="EMBL" id="OV170231">
    <property type="protein sequence ID" value="CAH0716818.1"/>
    <property type="molecule type" value="Genomic_DNA"/>
</dbReference>
<evidence type="ECO:0000313" key="1">
    <source>
        <dbReference type="EMBL" id="CAH0716818.1"/>
    </source>
</evidence>
<name>A0A8J9V6A5_9NEOP</name>
<evidence type="ECO:0000313" key="2">
    <source>
        <dbReference type="Proteomes" id="UP000838878"/>
    </source>
</evidence>
<accession>A0A8J9V6A5</accession>